<dbReference type="SMART" id="SM00355">
    <property type="entry name" value="ZnF_C2H2"/>
    <property type="match status" value="10"/>
</dbReference>
<dbReference type="PANTHER" id="PTHR46179:SF13">
    <property type="entry name" value="C2H2-TYPE DOMAIN-CONTAINING PROTEIN"/>
    <property type="match status" value="1"/>
</dbReference>
<dbReference type="STRING" id="50990.A0A4Y7QGZ5"/>
<dbReference type="GO" id="GO:0000981">
    <property type="term" value="F:DNA-binding transcription factor activity, RNA polymerase II-specific"/>
    <property type="evidence" value="ECO:0007669"/>
    <property type="project" value="UniProtKB-ARBA"/>
</dbReference>
<dbReference type="Proteomes" id="UP000294933">
    <property type="component" value="Unassembled WGS sequence"/>
</dbReference>
<feature type="domain" description="C2H2-type" evidence="11">
    <location>
        <begin position="109"/>
        <end position="136"/>
    </location>
</feature>
<evidence type="ECO:0000256" key="3">
    <source>
        <dbReference type="ARBA" id="ARBA00022737"/>
    </source>
</evidence>
<dbReference type="InterPro" id="IPR013087">
    <property type="entry name" value="Znf_C2H2_type"/>
</dbReference>
<feature type="region of interest" description="Disordered" evidence="10">
    <location>
        <begin position="29"/>
        <end position="60"/>
    </location>
</feature>
<dbReference type="FunFam" id="3.30.160.60:FF:000072">
    <property type="entry name" value="zinc finger protein 143 isoform X1"/>
    <property type="match status" value="1"/>
</dbReference>
<evidence type="ECO:0000256" key="6">
    <source>
        <dbReference type="ARBA" id="ARBA00023015"/>
    </source>
</evidence>
<evidence type="ECO:0000259" key="11">
    <source>
        <dbReference type="PROSITE" id="PS50157"/>
    </source>
</evidence>
<dbReference type="FunFam" id="3.30.160.60:FF:000671">
    <property type="entry name" value="Zinc finger protein 26"/>
    <property type="match status" value="1"/>
</dbReference>
<dbReference type="InterPro" id="IPR051061">
    <property type="entry name" value="Zinc_finger_trans_reg"/>
</dbReference>
<dbReference type="Gene3D" id="3.30.160.60">
    <property type="entry name" value="Classic Zinc Finger"/>
    <property type="match status" value="6"/>
</dbReference>
<feature type="domain" description="C2H2-type" evidence="11">
    <location>
        <begin position="328"/>
        <end position="358"/>
    </location>
</feature>
<keyword evidence="7" id="KW-0804">Transcription</keyword>
<gene>
    <name evidence="12" type="ORF">BD410DRAFT_531543</name>
</gene>
<dbReference type="PROSITE" id="PS00028">
    <property type="entry name" value="ZINC_FINGER_C2H2_1"/>
    <property type="match status" value="6"/>
</dbReference>
<feature type="compositionally biased region" description="Polar residues" evidence="10">
    <location>
        <begin position="31"/>
        <end position="41"/>
    </location>
</feature>
<dbReference type="PROSITE" id="PS50157">
    <property type="entry name" value="ZINC_FINGER_C2H2_2"/>
    <property type="match status" value="7"/>
</dbReference>
<keyword evidence="8" id="KW-0539">Nucleus</keyword>
<evidence type="ECO:0000256" key="8">
    <source>
        <dbReference type="ARBA" id="ARBA00023242"/>
    </source>
</evidence>
<proteinExistence type="predicted"/>
<keyword evidence="6" id="KW-0805">Transcription regulation</keyword>
<feature type="domain" description="C2H2-type" evidence="11">
    <location>
        <begin position="169"/>
        <end position="194"/>
    </location>
</feature>
<feature type="domain" description="C2H2-type" evidence="11">
    <location>
        <begin position="359"/>
        <end position="393"/>
    </location>
</feature>
<evidence type="ECO:0000256" key="4">
    <source>
        <dbReference type="ARBA" id="ARBA00022771"/>
    </source>
</evidence>
<evidence type="ECO:0000256" key="2">
    <source>
        <dbReference type="ARBA" id="ARBA00022723"/>
    </source>
</evidence>
<dbReference type="InterPro" id="IPR036236">
    <property type="entry name" value="Znf_C2H2_sf"/>
</dbReference>
<keyword evidence="5" id="KW-0862">Zinc</keyword>
<dbReference type="EMBL" id="ML170161">
    <property type="protein sequence ID" value="TDL26695.1"/>
    <property type="molecule type" value="Genomic_DNA"/>
</dbReference>
<feature type="domain" description="C2H2-type" evidence="11">
    <location>
        <begin position="79"/>
        <end position="108"/>
    </location>
</feature>
<dbReference type="PANTHER" id="PTHR46179">
    <property type="entry name" value="ZINC FINGER PROTEIN"/>
    <property type="match status" value="1"/>
</dbReference>
<evidence type="ECO:0000313" key="12">
    <source>
        <dbReference type="EMBL" id="TDL26695.1"/>
    </source>
</evidence>
<name>A0A4Y7QGZ5_9AGAM</name>
<comment type="subcellular location">
    <subcellularLocation>
        <location evidence="1">Nucleus</location>
    </subcellularLocation>
</comment>
<organism evidence="12 13">
    <name type="scientific">Rickenella mellea</name>
    <dbReference type="NCBI Taxonomy" id="50990"/>
    <lineage>
        <taxon>Eukaryota</taxon>
        <taxon>Fungi</taxon>
        <taxon>Dikarya</taxon>
        <taxon>Basidiomycota</taxon>
        <taxon>Agaricomycotina</taxon>
        <taxon>Agaricomycetes</taxon>
        <taxon>Hymenochaetales</taxon>
        <taxon>Rickenellaceae</taxon>
        <taxon>Rickenella</taxon>
    </lineage>
</organism>
<sequence>MSATELSGSIVLGKRKRVQRAPELVLHLSGGSRSSSPAFTTSEHEAGESDHVSGIGSSSKSRGPIIVNGKLVCGDQKRYRCIFAGCNKAYKKPSRLQEHERSHTGERPFVCSTCSKSYLRESHLQAHVRTHMPASARPLVCQVDGCEKRFWTNQHLKFHEKLHFDEKPFKCTHAECERSYSKQSQLRAHIASVHCPPGTKSFRCEHSNCEKSFATSQKLRAHVKTHDEKRYTCVHPSCTQTTELMYFGTWSALQSHNRKAHPATCPYAACSGRTFSAQKGLRAHLKIHEQREIEDALLLRGDGEDCEDGDDVGRERKRRRGGEVGRDWMCDVAGCEKDFKSNKALMTHQKVTHLQRRDFVCTHIGEDGACGLAFGYKHLLQRHVAKMHAHQSTDDDPAAIVGGVEEGHQYSAIDVLTGKAYADRASATVATGRSVRCPFPDLSAPLVSTGRMHGHETEATEGGARERTCEYAFTRAYDFRRHLAAAHNVDVGKEDVEKWVLGRK</sequence>
<keyword evidence="13" id="KW-1185">Reference proteome</keyword>
<evidence type="ECO:0000256" key="1">
    <source>
        <dbReference type="ARBA" id="ARBA00004123"/>
    </source>
</evidence>
<dbReference type="AlphaFoldDB" id="A0A4Y7QGZ5"/>
<accession>A0A4Y7QGZ5</accession>
<evidence type="ECO:0000256" key="9">
    <source>
        <dbReference type="PROSITE-ProRule" id="PRU00042"/>
    </source>
</evidence>
<evidence type="ECO:0000256" key="5">
    <source>
        <dbReference type="ARBA" id="ARBA00022833"/>
    </source>
</evidence>
<evidence type="ECO:0000256" key="7">
    <source>
        <dbReference type="ARBA" id="ARBA00023163"/>
    </source>
</evidence>
<keyword evidence="2" id="KW-0479">Metal-binding</keyword>
<dbReference type="SUPFAM" id="SSF57667">
    <property type="entry name" value="beta-beta-alpha zinc fingers"/>
    <property type="match status" value="4"/>
</dbReference>
<feature type="domain" description="C2H2-type" evidence="11">
    <location>
        <begin position="202"/>
        <end position="231"/>
    </location>
</feature>
<dbReference type="OrthoDB" id="427030at2759"/>
<dbReference type="Pfam" id="PF00096">
    <property type="entry name" value="zf-C2H2"/>
    <property type="match status" value="3"/>
</dbReference>
<feature type="domain" description="C2H2-type" evidence="11">
    <location>
        <begin position="139"/>
        <end position="168"/>
    </location>
</feature>
<protein>
    <recommendedName>
        <fullName evidence="11">C2H2-type domain-containing protein</fullName>
    </recommendedName>
</protein>
<dbReference type="VEuPathDB" id="FungiDB:BD410DRAFT_531543"/>
<evidence type="ECO:0000256" key="10">
    <source>
        <dbReference type="SAM" id="MobiDB-lite"/>
    </source>
</evidence>
<keyword evidence="4 9" id="KW-0863">Zinc-finger</keyword>
<reference evidence="12 13" key="1">
    <citation type="submission" date="2018-06" db="EMBL/GenBank/DDBJ databases">
        <title>A transcriptomic atlas of mushroom development highlights an independent origin of complex multicellularity.</title>
        <authorList>
            <consortium name="DOE Joint Genome Institute"/>
            <person name="Krizsan K."/>
            <person name="Almasi E."/>
            <person name="Merenyi Z."/>
            <person name="Sahu N."/>
            <person name="Viragh M."/>
            <person name="Koszo T."/>
            <person name="Mondo S."/>
            <person name="Kiss B."/>
            <person name="Balint B."/>
            <person name="Kues U."/>
            <person name="Barry K."/>
            <person name="Hegedus J.C."/>
            <person name="Henrissat B."/>
            <person name="Johnson J."/>
            <person name="Lipzen A."/>
            <person name="Ohm R."/>
            <person name="Nagy I."/>
            <person name="Pangilinan J."/>
            <person name="Yan J."/>
            <person name="Xiong Y."/>
            <person name="Grigoriev I.V."/>
            <person name="Hibbett D.S."/>
            <person name="Nagy L.G."/>
        </authorList>
    </citation>
    <scope>NUCLEOTIDE SEQUENCE [LARGE SCALE GENOMIC DNA]</scope>
    <source>
        <strain evidence="12 13">SZMC22713</strain>
    </source>
</reference>
<keyword evidence="3" id="KW-0677">Repeat</keyword>
<dbReference type="GO" id="GO:0008270">
    <property type="term" value="F:zinc ion binding"/>
    <property type="evidence" value="ECO:0007669"/>
    <property type="project" value="UniProtKB-KW"/>
</dbReference>
<dbReference type="GO" id="GO:0005634">
    <property type="term" value="C:nucleus"/>
    <property type="evidence" value="ECO:0007669"/>
    <property type="project" value="UniProtKB-SubCell"/>
</dbReference>
<evidence type="ECO:0000313" key="13">
    <source>
        <dbReference type="Proteomes" id="UP000294933"/>
    </source>
</evidence>
<feature type="compositionally biased region" description="Basic and acidic residues" evidence="10">
    <location>
        <begin position="42"/>
        <end position="51"/>
    </location>
</feature>
<dbReference type="GO" id="GO:0000978">
    <property type="term" value="F:RNA polymerase II cis-regulatory region sequence-specific DNA binding"/>
    <property type="evidence" value="ECO:0007669"/>
    <property type="project" value="UniProtKB-ARBA"/>
</dbReference>